<dbReference type="KEGG" id="lul:LPB138_10405"/>
<evidence type="ECO:0000313" key="1">
    <source>
        <dbReference type="EMBL" id="AOW21065.1"/>
    </source>
</evidence>
<organism evidence="1 2">
    <name type="scientific">Urechidicola croceus</name>
    <dbReference type="NCBI Taxonomy" id="1850246"/>
    <lineage>
        <taxon>Bacteria</taxon>
        <taxon>Pseudomonadati</taxon>
        <taxon>Bacteroidota</taxon>
        <taxon>Flavobacteriia</taxon>
        <taxon>Flavobacteriales</taxon>
        <taxon>Flavobacteriaceae</taxon>
        <taxon>Urechidicola</taxon>
    </lineage>
</organism>
<proteinExistence type="predicted"/>
<gene>
    <name evidence="1" type="ORF">LPB138_10405</name>
</gene>
<name>A0A1D8P923_9FLAO</name>
<protein>
    <recommendedName>
        <fullName evidence="3">DUF4837 domain-containing protein</fullName>
    </recommendedName>
</protein>
<dbReference type="AlphaFoldDB" id="A0A1D8P923"/>
<accession>A0A1D8P923</accession>
<dbReference type="InterPro" id="IPR032286">
    <property type="entry name" value="DUF4837"/>
</dbReference>
<dbReference type="STRING" id="1850246.LPB138_10405"/>
<dbReference type="Proteomes" id="UP000176050">
    <property type="component" value="Chromosome"/>
</dbReference>
<keyword evidence="2" id="KW-1185">Reference proteome</keyword>
<sequence>MDNDLWQGVEGDELRSVIGSKVLGLPQNEPQFGVTQVPVSAFGTMFKSLKSILIVGIGKTEDFKVQTDIYSSPQKIVTITAKDNESLVKLIQDKKEEIIQIFKKADLLAVQHRLKKSQFNAKSLKTLQNIGIDLEIPKDYRLVDDTGDFLWMRQHTKPGESTNLLVYELPLNSIEDEQGQHIVSSRDTIGKKYIPGRKEGFYMITEAAYSPHTFLVELDGKKTFETRGKWEMKGDFMAGPFLNYTVVDKANNRLIVVEGFTYAPTSNKRDYMFELEAVLKTLKIK</sequence>
<evidence type="ECO:0008006" key="3">
    <source>
        <dbReference type="Google" id="ProtNLM"/>
    </source>
</evidence>
<evidence type="ECO:0000313" key="2">
    <source>
        <dbReference type="Proteomes" id="UP000176050"/>
    </source>
</evidence>
<reference evidence="1 2" key="1">
    <citation type="submission" date="2016-10" db="EMBL/GenBank/DDBJ databases">
        <title>Lutibacter sp. LPB0138, isolated from marine gastropod.</title>
        <authorList>
            <person name="Kim E."/>
            <person name="Yi H."/>
        </authorList>
    </citation>
    <scope>NUCLEOTIDE SEQUENCE [LARGE SCALE GENOMIC DNA]</scope>
    <source>
        <strain evidence="1 2">LPB0138</strain>
    </source>
</reference>
<dbReference type="Pfam" id="PF16125">
    <property type="entry name" value="DUF4837"/>
    <property type="match status" value="1"/>
</dbReference>
<dbReference type="EMBL" id="CP017478">
    <property type="protein sequence ID" value="AOW21065.1"/>
    <property type="molecule type" value="Genomic_DNA"/>
</dbReference>